<organism evidence="2 3">
    <name type="scientific">Paxillus rubicundulus Ve08.2h10</name>
    <dbReference type="NCBI Taxonomy" id="930991"/>
    <lineage>
        <taxon>Eukaryota</taxon>
        <taxon>Fungi</taxon>
        <taxon>Dikarya</taxon>
        <taxon>Basidiomycota</taxon>
        <taxon>Agaricomycotina</taxon>
        <taxon>Agaricomycetes</taxon>
        <taxon>Agaricomycetidae</taxon>
        <taxon>Boletales</taxon>
        <taxon>Paxilineae</taxon>
        <taxon>Paxillaceae</taxon>
        <taxon>Paxillus</taxon>
    </lineage>
</organism>
<name>A0A0D0D0T8_9AGAM</name>
<dbReference type="AlphaFoldDB" id="A0A0D0D0T8"/>
<feature type="compositionally biased region" description="Acidic residues" evidence="1">
    <location>
        <begin position="77"/>
        <end position="87"/>
    </location>
</feature>
<protein>
    <submittedName>
        <fullName evidence="2">Uncharacterized protein</fullName>
    </submittedName>
</protein>
<accession>A0A0D0D0T8</accession>
<feature type="compositionally biased region" description="Basic and acidic residues" evidence="1">
    <location>
        <begin position="238"/>
        <end position="247"/>
    </location>
</feature>
<gene>
    <name evidence="2" type="ORF">PAXRUDRAFT_155660</name>
</gene>
<evidence type="ECO:0000313" key="2">
    <source>
        <dbReference type="EMBL" id="KIK81628.1"/>
    </source>
</evidence>
<feature type="region of interest" description="Disordered" evidence="1">
    <location>
        <begin position="74"/>
        <end position="96"/>
    </location>
</feature>
<evidence type="ECO:0000313" key="3">
    <source>
        <dbReference type="Proteomes" id="UP000054538"/>
    </source>
</evidence>
<feature type="non-terminal residue" evidence="2">
    <location>
        <position position="1"/>
    </location>
</feature>
<dbReference type="EMBL" id="KN825762">
    <property type="protein sequence ID" value="KIK81628.1"/>
    <property type="molecule type" value="Genomic_DNA"/>
</dbReference>
<dbReference type="OrthoDB" id="2692879at2759"/>
<reference evidence="2 3" key="1">
    <citation type="submission" date="2014-04" db="EMBL/GenBank/DDBJ databases">
        <authorList>
            <consortium name="DOE Joint Genome Institute"/>
            <person name="Kuo A."/>
            <person name="Kohler A."/>
            <person name="Jargeat P."/>
            <person name="Nagy L.G."/>
            <person name="Floudas D."/>
            <person name="Copeland A."/>
            <person name="Barry K.W."/>
            <person name="Cichocki N."/>
            <person name="Veneault-Fourrey C."/>
            <person name="LaButti K."/>
            <person name="Lindquist E.A."/>
            <person name="Lipzen A."/>
            <person name="Lundell T."/>
            <person name="Morin E."/>
            <person name="Murat C."/>
            <person name="Sun H."/>
            <person name="Tunlid A."/>
            <person name="Henrissat B."/>
            <person name="Grigoriev I.V."/>
            <person name="Hibbett D.S."/>
            <person name="Martin F."/>
            <person name="Nordberg H.P."/>
            <person name="Cantor M.N."/>
            <person name="Hua S.X."/>
        </authorList>
    </citation>
    <scope>NUCLEOTIDE SEQUENCE [LARGE SCALE GENOMIC DNA]</scope>
    <source>
        <strain evidence="2 3">Ve08.2h10</strain>
    </source>
</reference>
<evidence type="ECO:0000256" key="1">
    <source>
        <dbReference type="SAM" id="MobiDB-lite"/>
    </source>
</evidence>
<dbReference type="HOGENOM" id="CLU_075122_0_0_1"/>
<dbReference type="Proteomes" id="UP000054538">
    <property type="component" value="Unassembled WGS sequence"/>
</dbReference>
<feature type="compositionally biased region" description="Polar residues" evidence="1">
    <location>
        <begin position="222"/>
        <end position="232"/>
    </location>
</feature>
<dbReference type="InParanoid" id="A0A0D0D0T8"/>
<sequence length="289" mass="32411">RNAVRYRQNVFQEFVQEMWRAYDMRVVIMVGWKQEDGNTVTAIGDFNDERVNGEKFQGIHKISTAWDKYIATHFEPEGEPNTDDADSKEEPNPTTQVTCEDGAIWIGDLVGSMKKGLQSLVQGFLMACTHPKAVTPFKKLPQFINVMVASEHMPPEFQLSSNPSHMKTSEALHCSNTIRACQKDHPDNVFKFHHWIDENRDLQESMEGKDDTDCQNEDSIEAPSSTSHTEQPTRGKCKGKENDKGKVPAESVVGVRDTGKMQPSEMVAAKSAGRPQLHQEGTAKSKSES</sequence>
<feature type="region of interest" description="Disordered" evidence="1">
    <location>
        <begin position="204"/>
        <end position="289"/>
    </location>
</feature>
<keyword evidence="3" id="KW-1185">Reference proteome</keyword>
<reference evidence="3" key="2">
    <citation type="submission" date="2015-01" db="EMBL/GenBank/DDBJ databases">
        <title>Evolutionary Origins and Diversification of the Mycorrhizal Mutualists.</title>
        <authorList>
            <consortium name="DOE Joint Genome Institute"/>
            <consortium name="Mycorrhizal Genomics Consortium"/>
            <person name="Kohler A."/>
            <person name="Kuo A."/>
            <person name="Nagy L.G."/>
            <person name="Floudas D."/>
            <person name="Copeland A."/>
            <person name="Barry K.W."/>
            <person name="Cichocki N."/>
            <person name="Veneault-Fourrey C."/>
            <person name="LaButti K."/>
            <person name="Lindquist E.A."/>
            <person name="Lipzen A."/>
            <person name="Lundell T."/>
            <person name="Morin E."/>
            <person name="Murat C."/>
            <person name="Riley R."/>
            <person name="Ohm R."/>
            <person name="Sun H."/>
            <person name="Tunlid A."/>
            <person name="Henrissat B."/>
            <person name="Grigoriev I.V."/>
            <person name="Hibbett D.S."/>
            <person name="Martin F."/>
        </authorList>
    </citation>
    <scope>NUCLEOTIDE SEQUENCE [LARGE SCALE GENOMIC DNA]</scope>
    <source>
        <strain evidence="3">Ve08.2h10</strain>
    </source>
</reference>
<proteinExistence type="predicted"/>